<feature type="compositionally biased region" description="Basic and acidic residues" evidence="1">
    <location>
        <begin position="160"/>
        <end position="171"/>
    </location>
</feature>
<dbReference type="PANTHER" id="PTHR34660:SF3">
    <property type="entry name" value="RRM DOMAIN-CONTAINING PROTEIN"/>
    <property type="match status" value="1"/>
</dbReference>
<feature type="compositionally biased region" description="Basic residues" evidence="1">
    <location>
        <begin position="26"/>
        <end position="38"/>
    </location>
</feature>
<feature type="compositionally biased region" description="Basic and acidic residues" evidence="1">
    <location>
        <begin position="203"/>
        <end position="220"/>
    </location>
</feature>
<feature type="compositionally biased region" description="Polar residues" evidence="1">
    <location>
        <begin position="408"/>
        <end position="424"/>
    </location>
</feature>
<evidence type="ECO:0000313" key="2">
    <source>
        <dbReference type="Proteomes" id="UP000813463"/>
    </source>
</evidence>
<evidence type="ECO:0000313" key="3">
    <source>
        <dbReference type="RefSeq" id="XP_021838012.1"/>
    </source>
</evidence>
<dbReference type="PANTHER" id="PTHR34660">
    <property type="entry name" value="MYB-LIKE PROTEIN X"/>
    <property type="match status" value="1"/>
</dbReference>
<feature type="compositionally biased region" description="Basic and acidic residues" evidence="1">
    <location>
        <begin position="39"/>
        <end position="59"/>
    </location>
</feature>
<protein>
    <submittedName>
        <fullName evidence="3">Uncharacterized protein</fullName>
    </submittedName>
</protein>
<dbReference type="GeneID" id="110777730"/>
<feature type="compositionally biased region" description="Basic and acidic residues" evidence="1">
    <location>
        <begin position="252"/>
        <end position="342"/>
    </location>
</feature>
<feature type="compositionally biased region" description="Basic and acidic residues" evidence="1">
    <location>
        <begin position="180"/>
        <end position="189"/>
    </location>
</feature>
<feature type="compositionally biased region" description="Basic and acidic residues" evidence="1">
    <location>
        <begin position="461"/>
        <end position="480"/>
    </location>
</feature>
<reference evidence="3" key="2">
    <citation type="submission" date="2025-08" db="UniProtKB">
        <authorList>
            <consortium name="RefSeq"/>
        </authorList>
    </citation>
    <scope>IDENTIFICATION</scope>
    <source>
        <tissue evidence="3">Leaf</tissue>
    </source>
</reference>
<feature type="compositionally biased region" description="Basic and acidic residues" evidence="1">
    <location>
        <begin position="428"/>
        <end position="447"/>
    </location>
</feature>
<name>A0A9R0HVX8_SPIOL</name>
<feature type="compositionally biased region" description="Basic and acidic residues" evidence="1">
    <location>
        <begin position="74"/>
        <end position="86"/>
    </location>
</feature>
<proteinExistence type="predicted"/>
<feature type="compositionally biased region" description="Basic and acidic residues" evidence="1">
    <location>
        <begin position="93"/>
        <end position="130"/>
    </location>
</feature>
<feature type="compositionally biased region" description="Basic and acidic residues" evidence="1">
    <location>
        <begin position="12"/>
        <end position="25"/>
    </location>
</feature>
<keyword evidence="2" id="KW-1185">Reference proteome</keyword>
<feature type="compositionally biased region" description="Polar residues" evidence="1">
    <location>
        <begin position="344"/>
        <end position="355"/>
    </location>
</feature>
<dbReference type="RefSeq" id="XP_021838012.1">
    <property type="nucleotide sequence ID" value="XM_021982320.2"/>
</dbReference>
<gene>
    <name evidence="3" type="primary">LOC110777730</name>
</gene>
<dbReference type="KEGG" id="soe:110777730"/>
<reference evidence="2" key="1">
    <citation type="journal article" date="2021" name="Nat. Commun.">
        <title>Genomic analyses provide insights into spinach domestication and the genetic basis of agronomic traits.</title>
        <authorList>
            <person name="Cai X."/>
            <person name="Sun X."/>
            <person name="Xu C."/>
            <person name="Sun H."/>
            <person name="Wang X."/>
            <person name="Ge C."/>
            <person name="Zhang Z."/>
            <person name="Wang Q."/>
            <person name="Fei Z."/>
            <person name="Jiao C."/>
            <person name="Wang Q."/>
        </authorList>
    </citation>
    <scope>NUCLEOTIDE SEQUENCE [LARGE SCALE GENOMIC DNA]</scope>
    <source>
        <strain evidence="2">cv. Varoflay</strain>
    </source>
</reference>
<dbReference type="OrthoDB" id="1913135at2759"/>
<feature type="compositionally biased region" description="Basic residues" evidence="1">
    <location>
        <begin position="60"/>
        <end position="73"/>
    </location>
</feature>
<feature type="compositionally biased region" description="Pro residues" evidence="1">
    <location>
        <begin position="1"/>
        <end position="11"/>
    </location>
</feature>
<dbReference type="AlphaFoldDB" id="A0A9R0HVX8"/>
<sequence length="550" mass="62444">MSRCFPFPPPGYERKTKADDTDLLKKEKHREKKHKKEKKDKEKKEGKEKREKERSDEKHREKKDKKEKHRDKKKDKEKDRDKDRHKSNPLLSVEKKVVGSADDSHVHKSSEKNKEWENDRNAMSAEKKIDGLPAAHNGMPVSKNNHQVSDARSFRCASDLGRKSMDEERRTINQVPDKNVGAERTKDGGVVKLATKSGGPIQDPKEKTKEKPTPDGRMDGRGVIGDAKSSGNALVPNPVGVVQNRGGGILRPVEKKIEQKMDGKEKIREKEGDDRKGEKRKERDREKPVLKDKDREKEKEKKKEEIVKATAEEKQIQVTRVKDISENHMLKPSAKDENKKGISDVQSVGSQNITKDSNHHAAVNNNLKKRKDTGPNGIYDEFVTRPNKLARTSASPHPLAENGRSLEPCQNSAAFALPVTQQQPPMDIKVERSDDKQRPPMKIKVDGKINGTVVVPSTQSSREKTARKSDAPAKQPHPDTKYLGQVISVPKVDEWSDFDDQEWLFDSSTRKPEVKLSDIDETIDETPQVWARALWLEPVDVYALPYVIPH</sequence>
<dbReference type="Proteomes" id="UP000813463">
    <property type="component" value="Chromosome 1"/>
</dbReference>
<accession>A0A9R0HVX8</accession>
<evidence type="ECO:0000256" key="1">
    <source>
        <dbReference type="SAM" id="MobiDB-lite"/>
    </source>
</evidence>
<organism evidence="2 3">
    <name type="scientific">Spinacia oleracea</name>
    <name type="common">Spinach</name>
    <dbReference type="NCBI Taxonomy" id="3562"/>
    <lineage>
        <taxon>Eukaryota</taxon>
        <taxon>Viridiplantae</taxon>
        <taxon>Streptophyta</taxon>
        <taxon>Embryophyta</taxon>
        <taxon>Tracheophyta</taxon>
        <taxon>Spermatophyta</taxon>
        <taxon>Magnoliopsida</taxon>
        <taxon>eudicotyledons</taxon>
        <taxon>Gunneridae</taxon>
        <taxon>Pentapetalae</taxon>
        <taxon>Caryophyllales</taxon>
        <taxon>Chenopodiaceae</taxon>
        <taxon>Chenopodioideae</taxon>
        <taxon>Anserineae</taxon>
        <taxon>Spinacia</taxon>
    </lineage>
</organism>
<feature type="region of interest" description="Disordered" evidence="1">
    <location>
        <begin position="1"/>
        <end position="481"/>
    </location>
</feature>